<accession>A0A9D4NVC3</accession>
<dbReference type="PANTHER" id="PTHR23404">
    <property type="entry name" value="MOLYBDOPTERIN SYNTHASE RELATED"/>
    <property type="match status" value="1"/>
</dbReference>
<evidence type="ECO:0000313" key="1">
    <source>
        <dbReference type="EMBL" id="KAH7638971.1"/>
    </source>
</evidence>
<dbReference type="Gene3D" id="3.90.1170.40">
    <property type="entry name" value="Molybdopterin biosynthesis MoaE subunit"/>
    <property type="match status" value="1"/>
</dbReference>
<dbReference type="CDD" id="cd00756">
    <property type="entry name" value="MoaE"/>
    <property type="match status" value="1"/>
</dbReference>
<dbReference type="GO" id="GO:0006777">
    <property type="term" value="P:Mo-molybdopterin cofactor biosynthetic process"/>
    <property type="evidence" value="ECO:0007669"/>
    <property type="project" value="InterPro"/>
</dbReference>
<organism evidence="1">
    <name type="scientific">Dermatophagoides farinae</name>
    <name type="common">American house dust mite</name>
    <dbReference type="NCBI Taxonomy" id="6954"/>
    <lineage>
        <taxon>Eukaryota</taxon>
        <taxon>Metazoa</taxon>
        <taxon>Ecdysozoa</taxon>
        <taxon>Arthropoda</taxon>
        <taxon>Chelicerata</taxon>
        <taxon>Arachnida</taxon>
        <taxon>Acari</taxon>
        <taxon>Acariformes</taxon>
        <taxon>Sarcoptiformes</taxon>
        <taxon>Astigmata</taxon>
        <taxon>Psoroptidia</taxon>
        <taxon>Analgoidea</taxon>
        <taxon>Pyroglyphidae</taxon>
        <taxon>Dermatophagoidinae</taxon>
        <taxon>Dermatophagoides</taxon>
    </lineage>
</organism>
<dbReference type="InterPro" id="IPR036563">
    <property type="entry name" value="MoaE_sf"/>
</dbReference>
<protein>
    <submittedName>
        <fullName evidence="1">Molybdopterin synthase large subunit-like protein</fullName>
    </submittedName>
</protein>
<dbReference type="Pfam" id="PF02391">
    <property type="entry name" value="MoaE"/>
    <property type="match status" value="1"/>
</dbReference>
<dbReference type="AlphaFoldDB" id="A0A9D4NVC3"/>
<dbReference type="InterPro" id="IPR003448">
    <property type="entry name" value="Mopterin_biosynth_MoaE"/>
</dbReference>
<dbReference type="SUPFAM" id="SSF54690">
    <property type="entry name" value="Molybdopterin synthase subunit MoaE"/>
    <property type="match status" value="1"/>
</dbReference>
<reference evidence="1" key="1">
    <citation type="submission" date="2020-06" db="EMBL/GenBank/DDBJ databases">
        <authorList>
            <person name="Ji K."/>
            <person name="Li J."/>
        </authorList>
    </citation>
    <scope>NUCLEOTIDE SEQUENCE</scope>
    <source>
        <strain evidence="1">JKM2019</strain>
        <tissue evidence="1">Whole body</tissue>
    </source>
</reference>
<name>A0A9D4NVC3_DERFA</name>
<dbReference type="Proteomes" id="UP000828236">
    <property type="component" value="Unassembled WGS sequence"/>
</dbReference>
<sequence>MNFSTKYHAMANLSGQSQMREKTKLKSAAISRYRVDEATKFVSSPNCGAISIFIGTTRINENDSSKDNCHVVKSLYYEAYDQMALAMMREIVSDIISKQNDDDQSYTKVYVHHKLGHVALGETSIIIAVSSPHRTTSHRMVMEILNKIKQNVPIWKKIQFQDTNTDDGQWSDKSEAFWLQS</sequence>
<reference evidence="1" key="2">
    <citation type="journal article" date="2021" name="World Allergy Organ. J.">
        <title>Chromosome-level assembly of Dermatophagoides farinae genome and transcriptome reveals two novel allergens Der f 37 and Der f 39.</title>
        <authorList>
            <person name="Chen J."/>
            <person name="Cai Z."/>
            <person name="Fan D."/>
            <person name="Hu J."/>
            <person name="Hou Y."/>
            <person name="He Y."/>
            <person name="Zhang Z."/>
            <person name="Zhao Z."/>
            <person name="Gao P."/>
            <person name="Hu W."/>
            <person name="Sun J."/>
            <person name="Li J."/>
            <person name="Ji K."/>
        </authorList>
    </citation>
    <scope>NUCLEOTIDE SEQUENCE</scope>
    <source>
        <strain evidence="1">JKM2019</strain>
    </source>
</reference>
<proteinExistence type="predicted"/>
<comment type="caution">
    <text evidence="1">The sequence shown here is derived from an EMBL/GenBank/DDBJ whole genome shotgun (WGS) entry which is preliminary data.</text>
</comment>
<gene>
    <name evidence="1" type="ORF">HUG17_3004</name>
</gene>
<dbReference type="EMBL" id="SDOV01000007">
    <property type="protein sequence ID" value="KAH7638971.1"/>
    <property type="molecule type" value="Genomic_DNA"/>
</dbReference>